<feature type="domain" description="Lipase" evidence="6">
    <location>
        <begin position="98"/>
        <end position="403"/>
    </location>
</feature>
<proteinExistence type="inferred from homology"/>
<dbReference type="InterPro" id="IPR000734">
    <property type="entry name" value="TAG_lipase"/>
</dbReference>
<dbReference type="PRINTS" id="PR00821">
    <property type="entry name" value="TAGLIPASE"/>
</dbReference>
<evidence type="ECO:0000256" key="2">
    <source>
        <dbReference type="ARBA" id="ARBA00010701"/>
    </source>
</evidence>
<feature type="signal peptide" evidence="5">
    <location>
        <begin position="1"/>
        <end position="22"/>
    </location>
</feature>
<dbReference type="SUPFAM" id="SSF53474">
    <property type="entry name" value="alpha/beta-Hydrolases"/>
    <property type="match status" value="1"/>
</dbReference>
<dbReference type="InParanoid" id="A0A7M7IX52"/>
<dbReference type="OMA" id="HMIANAD"/>
<evidence type="ECO:0000256" key="5">
    <source>
        <dbReference type="SAM" id="SignalP"/>
    </source>
</evidence>
<dbReference type="PANTHER" id="PTHR11610">
    <property type="entry name" value="LIPASE"/>
    <property type="match status" value="1"/>
</dbReference>
<dbReference type="GO" id="GO:0016298">
    <property type="term" value="F:lipase activity"/>
    <property type="evidence" value="ECO:0007669"/>
    <property type="project" value="InterPro"/>
</dbReference>
<feature type="chain" id="PRO_5029878219" description="Lipase domain-containing protein" evidence="5">
    <location>
        <begin position="23"/>
        <end position="406"/>
    </location>
</feature>
<dbReference type="RefSeq" id="XP_022643358.1">
    <property type="nucleotide sequence ID" value="XM_022787623.1"/>
</dbReference>
<dbReference type="GeneID" id="111242799"/>
<evidence type="ECO:0000256" key="4">
    <source>
        <dbReference type="RuleBase" id="RU004262"/>
    </source>
</evidence>
<dbReference type="PANTHER" id="PTHR11610:SF173">
    <property type="entry name" value="LIPASE DOMAIN-CONTAINING PROTEIN-RELATED"/>
    <property type="match status" value="1"/>
</dbReference>
<reference evidence="7" key="1">
    <citation type="submission" date="2021-01" db="UniProtKB">
        <authorList>
            <consortium name="EnsemblMetazoa"/>
        </authorList>
    </citation>
    <scope>IDENTIFICATION</scope>
</reference>
<dbReference type="FunCoup" id="A0A7M7IX52">
    <property type="interactions" value="16"/>
</dbReference>
<evidence type="ECO:0000256" key="3">
    <source>
        <dbReference type="ARBA" id="ARBA00022525"/>
    </source>
</evidence>
<evidence type="ECO:0000313" key="8">
    <source>
        <dbReference type="Proteomes" id="UP000594260"/>
    </source>
</evidence>
<keyword evidence="5" id="KW-0732">Signal</keyword>
<name>A0A7M7IX52_VARDE</name>
<comment type="subcellular location">
    <subcellularLocation>
        <location evidence="1">Secreted</location>
    </subcellularLocation>
</comment>
<organism evidence="7 8">
    <name type="scientific">Varroa destructor</name>
    <name type="common">Honeybee mite</name>
    <dbReference type="NCBI Taxonomy" id="109461"/>
    <lineage>
        <taxon>Eukaryota</taxon>
        <taxon>Metazoa</taxon>
        <taxon>Ecdysozoa</taxon>
        <taxon>Arthropoda</taxon>
        <taxon>Chelicerata</taxon>
        <taxon>Arachnida</taxon>
        <taxon>Acari</taxon>
        <taxon>Parasitiformes</taxon>
        <taxon>Mesostigmata</taxon>
        <taxon>Gamasina</taxon>
        <taxon>Dermanyssoidea</taxon>
        <taxon>Varroidae</taxon>
        <taxon>Varroa</taxon>
    </lineage>
</organism>
<evidence type="ECO:0000313" key="7">
    <source>
        <dbReference type="EnsemblMetazoa" id="XP_022643358"/>
    </source>
</evidence>
<keyword evidence="8" id="KW-1185">Reference proteome</keyword>
<protein>
    <recommendedName>
        <fullName evidence="6">Lipase domain-containing protein</fullName>
    </recommendedName>
</protein>
<dbReference type="InterPro" id="IPR029058">
    <property type="entry name" value="AB_hydrolase_fold"/>
</dbReference>
<dbReference type="Proteomes" id="UP000594260">
    <property type="component" value="Unplaced"/>
</dbReference>
<accession>A0A7M7IX52</accession>
<evidence type="ECO:0000259" key="6">
    <source>
        <dbReference type="Pfam" id="PF00151"/>
    </source>
</evidence>
<dbReference type="EnsemblMetazoa" id="XM_022787623">
    <property type="protein sequence ID" value="XP_022643358"/>
    <property type="gene ID" value="LOC111242799"/>
</dbReference>
<dbReference type="KEGG" id="vde:111242799"/>
<comment type="similarity">
    <text evidence="2 4">Belongs to the AB hydrolase superfamily. Lipase family.</text>
</comment>
<dbReference type="GO" id="GO:0005615">
    <property type="term" value="C:extracellular space"/>
    <property type="evidence" value="ECO:0007669"/>
    <property type="project" value="TreeGrafter"/>
</dbReference>
<dbReference type="AlphaFoldDB" id="A0A7M7IX52"/>
<dbReference type="GO" id="GO:0016042">
    <property type="term" value="P:lipid catabolic process"/>
    <property type="evidence" value="ECO:0007669"/>
    <property type="project" value="TreeGrafter"/>
</dbReference>
<sequence>MMVKPNLVVFVFIASGVLQLEGSNFAAVGSGSLSVNEAEHVHPLHLDKLKSVTSIWDYLWHVWKGVEDVIAGRIPHPFKCTECFDGLGCFDACNGTFRYIHLLPETPEQINTTFRLFPWYDNATAMFLNYTDVTGLNKTIFNDKSRSLLIVNHGFAADSNSEWMVDLKNIVIQNRRYNVILVDWLNGAGPYDFFYPLAVVNTEVVGRQIAVLLYQLLSTYALSPSSIHYVGHSLGAQTAHFFADYFKKISGGMRINKITALDAASPLFEAYGVGLNSSDALFVDALHTSAGDSILMGKLGVVYPIGHVDFYLNGGTKQPGCWDINLVCAHTRAHDYYVEAVENQLTKANCSFHSHSCTNGLNGYMNGTCYPMVGNFSRIAFDITDKMPGNGMQYLETNSSSPFCIQ</sequence>
<dbReference type="InterPro" id="IPR013818">
    <property type="entry name" value="Lipase"/>
</dbReference>
<keyword evidence="3" id="KW-0964">Secreted</keyword>
<dbReference type="Gene3D" id="3.40.50.1820">
    <property type="entry name" value="alpha/beta hydrolase"/>
    <property type="match status" value="1"/>
</dbReference>
<evidence type="ECO:0000256" key="1">
    <source>
        <dbReference type="ARBA" id="ARBA00004613"/>
    </source>
</evidence>
<dbReference type="Pfam" id="PF00151">
    <property type="entry name" value="Lipase"/>
    <property type="match status" value="1"/>
</dbReference>
<dbReference type="OrthoDB" id="6422033at2759"/>